<evidence type="ECO:0000313" key="7">
    <source>
        <dbReference type="EMBL" id="KAL1504564.1"/>
    </source>
</evidence>
<sequence>MLASWALCGAVTLQVHPAHVAPQIHRRVAFPIMGARRPFKGGRLDDFVAAGEAEAKFGPRRYAAVAEDAWKVSFEQQETEESRAISAEVYARQKGQMLADHLFFSVVGVAGFWSFLSVGATLSYCVGAALGVLYLVLLQRQTDSFGASSLEATRAGPPPIVVPVLMVLIVAKNPDVALLPTLAGFTTNYLATFAQLVYPADFGVIRPVSRSE</sequence>
<organism evidence="7 9">
    <name type="scientific">Prymnesium parvum</name>
    <name type="common">Toxic golden alga</name>
    <dbReference type="NCBI Taxonomy" id="97485"/>
    <lineage>
        <taxon>Eukaryota</taxon>
        <taxon>Haptista</taxon>
        <taxon>Haptophyta</taxon>
        <taxon>Prymnesiophyceae</taxon>
        <taxon>Prymnesiales</taxon>
        <taxon>Prymnesiaceae</taxon>
        <taxon>Prymnesium</taxon>
    </lineage>
</organism>
<evidence type="ECO:0000259" key="6">
    <source>
        <dbReference type="Pfam" id="PF24763"/>
    </source>
</evidence>
<proteinExistence type="predicted"/>
<dbReference type="InterPro" id="IPR056309">
    <property type="entry name" value="CGL160/ATPI_dom"/>
</dbReference>
<dbReference type="GO" id="GO:0016020">
    <property type="term" value="C:membrane"/>
    <property type="evidence" value="ECO:0007669"/>
    <property type="project" value="UniProtKB-SubCell"/>
</dbReference>
<keyword evidence="2 5" id="KW-0812">Transmembrane</keyword>
<dbReference type="Pfam" id="PF24763">
    <property type="entry name" value="CGL160_C"/>
    <property type="match status" value="1"/>
</dbReference>
<comment type="caution">
    <text evidence="7">The sequence shown here is derived from an EMBL/GenBank/DDBJ whole genome shotgun (WGS) entry which is preliminary data.</text>
</comment>
<comment type="subcellular location">
    <subcellularLocation>
        <location evidence="1">Membrane</location>
        <topology evidence="1">Multi-pass membrane protein</topology>
    </subcellularLocation>
</comment>
<dbReference type="EMBL" id="JBGBPQ010000019">
    <property type="protein sequence ID" value="KAL1504564.1"/>
    <property type="molecule type" value="Genomic_DNA"/>
</dbReference>
<evidence type="ECO:0000256" key="1">
    <source>
        <dbReference type="ARBA" id="ARBA00004141"/>
    </source>
</evidence>
<evidence type="ECO:0000256" key="3">
    <source>
        <dbReference type="ARBA" id="ARBA00022989"/>
    </source>
</evidence>
<name>A0AB34ISW5_PRYPA</name>
<keyword evidence="9" id="KW-1185">Reference proteome</keyword>
<evidence type="ECO:0000256" key="5">
    <source>
        <dbReference type="SAM" id="Phobius"/>
    </source>
</evidence>
<dbReference type="AlphaFoldDB" id="A0AB34ISW5"/>
<evidence type="ECO:0000256" key="2">
    <source>
        <dbReference type="ARBA" id="ARBA00022692"/>
    </source>
</evidence>
<keyword evidence="4 5" id="KW-0472">Membrane</keyword>
<accession>A0AB34ISW5</accession>
<evidence type="ECO:0000313" key="9">
    <source>
        <dbReference type="Proteomes" id="UP001515480"/>
    </source>
</evidence>
<protein>
    <recommendedName>
        <fullName evidence="6">CGL160/ATPI domain-containing protein</fullName>
    </recommendedName>
</protein>
<feature type="transmembrane region" description="Helical" evidence="5">
    <location>
        <begin position="112"/>
        <end position="137"/>
    </location>
</feature>
<keyword evidence="3 5" id="KW-1133">Transmembrane helix</keyword>
<feature type="domain" description="CGL160/ATPI" evidence="6">
    <location>
        <begin position="84"/>
        <end position="196"/>
    </location>
</feature>
<reference evidence="7 9" key="1">
    <citation type="journal article" date="2024" name="Science">
        <title>Giant polyketide synthase enzymes in the biosynthesis of giant marine polyether toxins.</title>
        <authorList>
            <person name="Fallon T.R."/>
            <person name="Shende V.V."/>
            <person name="Wierzbicki I.H."/>
            <person name="Pendleton A.L."/>
            <person name="Watervoot N.F."/>
            <person name="Auber R.P."/>
            <person name="Gonzalez D.J."/>
            <person name="Wisecaver J.H."/>
            <person name="Moore B.S."/>
        </authorList>
    </citation>
    <scope>NUCLEOTIDE SEQUENCE [LARGE SCALE GENOMIC DNA]</scope>
    <source>
        <strain evidence="7 9">12B1</strain>
    </source>
</reference>
<evidence type="ECO:0000313" key="8">
    <source>
        <dbReference type="EMBL" id="KAL1504573.1"/>
    </source>
</evidence>
<evidence type="ECO:0000256" key="4">
    <source>
        <dbReference type="ARBA" id="ARBA00023136"/>
    </source>
</evidence>
<dbReference type="Proteomes" id="UP001515480">
    <property type="component" value="Unassembled WGS sequence"/>
</dbReference>
<dbReference type="EMBL" id="JBGBPQ010000019">
    <property type="protein sequence ID" value="KAL1504573.1"/>
    <property type="molecule type" value="Genomic_DNA"/>
</dbReference>
<gene>
    <name evidence="7" type="ORF">AB1Y20_008350</name>
    <name evidence="8" type="ORF">AB1Y20_008359</name>
</gene>